<dbReference type="Pfam" id="PF09912">
    <property type="entry name" value="DUF2141"/>
    <property type="match status" value="1"/>
</dbReference>
<reference evidence="2" key="1">
    <citation type="submission" date="2015-07" db="EMBL/GenBank/DDBJ databases">
        <title>Draft genome sequence of a Pseudoalteromonas rubra strain, OCN096, isolated from Kaneohe Bay, Oahu, Hawaii.</title>
        <authorList>
            <person name="Beurmann S."/>
            <person name="Ushijima B."/>
            <person name="Belcaid M."/>
            <person name="Callahan S.M."/>
            <person name="Aeby G.S."/>
        </authorList>
    </citation>
    <scope>NUCLEOTIDE SEQUENCE [LARGE SCALE GENOMIC DNA]</scope>
    <source>
        <strain evidence="2">OCN096</strain>
    </source>
</reference>
<evidence type="ECO:0000313" key="1">
    <source>
        <dbReference type="EMBL" id="KNC67242.1"/>
    </source>
</evidence>
<comment type="caution">
    <text evidence="1">The sequence shown here is derived from an EMBL/GenBank/DDBJ whole genome shotgun (WGS) entry which is preliminary data.</text>
</comment>
<accession>A0A0L0ERY5</accession>
<gene>
    <name evidence="1" type="ORF">AC626_12060</name>
</gene>
<sequence length="120" mass="13058">MVHAAEVTVTVKDIKRLQGHLLVSLFADKASYDSNKPAAVSRIKVANTEEVITFADLKDGEYAVKLIHDDNDNNRLDTNMLGIPKEGYGFSNNGGAFGPSPYEEAKFSVKDNTAISITLL</sequence>
<evidence type="ECO:0000313" key="2">
    <source>
        <dbReference type="Proteomes" id="UP000036850"/>
    </source>
</evidence>
<name>A0A0L0ERY5_9GAMM</name>
<organism evidence="1 2">
    <name type="scientific">Pseudoalteromonas rubra</name>
    <dbReference type="NCBI Taxonomy" id="43658"/>
    <lineage>
        <taxon>Bacteria</taxon>
        <taxon>Pseudomonadati</taxon>
        <taxon>Pseudomonadota</taxon>
        <taxon>Gammaproteobacteria</taxon>
        <taxon>Alteromonadales</taxon>
        <taxon>Pseudoalteromonadaceae</taxon>
        <taxon>Pseudoalteromonas</taxon>
    </lineage>
</organism>
<dbReference type="EMBL" id="LFZX01000084">
    <property type="protein sequence ID" value="KNC67242.1"/>
    <property type="molecule type" value="Genomic_DNA"/>
</dbReference>
<dbReference type="InterPro" id="IPR018673">
    <property type="entry name" value="DUF2141"/>
</dbReference>
<evidence type="ECO:0008006" key="3">
    <source>
        <dbReference type="Google" id="ProtNLM"/>
    </source>
</evidence>
<dbReference type="AlphaFoldDB" id="A0A0L0ERY5"/>
<dbReference type="Proteomes" id="UP000036850">
    <property type="component" value="Unassembled WGS sequence"/>
</dbReference>
<protein>
    <recommendedName>
        <fullName evidence="3">DUF2141 domain-containing protein</fullName>
    </recommendedName>
</protein>
<proteinExistence type="predicted"/>
<dbReference type="PATRIC" id="fig|43658.6.peg.5540"/>